<name>A0A9W8W3M2_9HYPO</name>
<dbReference type="AlphaFoldDB" id="A0A9W8W3M2"/>
<dbReference type="OrthoDB" id="272271at2759"/>
<dbReference type="Proteomes" id="UP001140502">
    <property type="component" value="Unassembled WGS sequence"/>
</dbReference>
<dbReference type="SUPFAM" id="SSF51197">
    <property type="entry name" value="Clavaminate synthase-like"/>
    <property type="match status" value="1"/>
</dbReference>
<comment type="caution">
    <text evidence="1">The sequence shown here is derived from an EMBL/GenBank/DDBJ whole genome shotgun (WGS) entry which is preliminary data.</text>
</comment>
<accession>A0A9W8W3M2</accession>
<evidence type="ECO:0000313" key="1">
    <source>
        <dbReference type="EMBL" id="KAJ4309914.1"/>
    </source>
</evidence>
<sequence length="249" mass="27554">MPSITSGRDATLLQLQYLTDSLGLRRSYLEEHDSAQGKNASNPLVIHVAADEHENLVKPCPRSLSMPVVRPDIEWHPSHDTYQARVARLAQSQCDRPKMVPEGFPAQVSAPRAWTGSDFSDPEKYLVPLSTADVEEVKAALDHFKSLDDDNGPDAVSRDTFPLPTLGGKLVDVARNVHRGTGFNVIRGLDPRDFSPLDNVLIYLGITSYIAEIRGCQDFDGRMIVHIKDIDKELPDASGRPSPYTNRAQ</sequence>
<proteinExistence type="predicted"/>
<protein>
    <submittedName>
        <fullName evidence="1">Uncharacterized protein</fullName>
    </submittedName>
</protein>
<dbReference type="EMBL" id="JAPEUR010000405">
    <property type="protein sequence ID" value="KAJ4309914.1"/>
    <property type="molecule type" value="Genomic_DNA"/>
</dbReference>
<evidence type="ECO:0000313" key="2">
    <source>
        <dbReference type="Proteomes" id="UP001140502"/>
    </source>
</evidence>
<gene>
    <name evidence="1" type="ORF">N0V84_011238</name>
</gene>
<organism evidence="1 2">
    <name type="scientific">Fusarium piperis</name>
    <dbReference type="NCBI Taxonomy" id="1435070"/>
    <lineage>
        <taxon>Eukaryota</taxon>
        <taxon>Fungi</taxon>
        <taxon>Dikarya</taxon>
        <taxon>Ascomycota</taxon>
        <taxon>Pezizomycotina</taxon>
        <taxon>Sordariomycetes</taxon>
        <taxon>Hypocreomycetidae</taxon>
        <taxon>Hypocreales</taxon>
        <taxon>Nectriaceae</taxon>
        <taxon>Fusarium</taxon>
        <taxon>Fusarium solani species complex</taxon>
    </lineage>
</organism>
<reference evidence="1" key="1">
    <citation type="submission" date="2022-10" db="EMBL/GenBank/DDBJ databases">
        <title>Tapping the CABI collections for fungal endophytes: first genome assemblies for Collariella, Neodidymelliopsis, Ascochyta clinopodiicola, Didymella pomorum, Didymosphaeria variabile, Neocosmospora piperis and Neocucurbitaria cava.</title>
        <authorList>
            <person name="Hill R."/>
        </authorList>
    </citation>
    <scope>NUCLEOTIDE SEQUENCE</scope>
    <source>
        <strain evidence="1">IMI 366586</strain>
    </source>
</reference>
<keyword evidence="2" id="KW-1185">Reference proteome</keyword>
<feature type="non-terminal residue" evidence="1">
    <location>
        <position position="1"/>
    </location>
</feature>